<dbReference type="SUPFAM" id="SSF56784">
    <property type="entry name" value="HAD-like"/>
    <property type="match status" value="1"/>
</dbReference>
<evidence type="ECO:0000256" key="3">
    <source>
        <dbReference type="ARBA" id="ARBA00022692"/>
    </source>
</evidence>
<evidence type="ECO:0000313" key="14">
    <source>
        <dbReference type="Proteomes" id="UP001144050"/>
    </source>
</evidence>
<evidence type="ECO:0000259" key="11">
    <source>
        <dbReference type="Pfam" id="PF00122"/>
    </source>
</evidence>
<proteinExistence type="inferred from homology"/>
<dbReference type="GO" id="GO:0015086">
    <property type="term" value="F:cadmium ion transmembrane transporter activity"/>
    <property type="evidence" value="ECO:0007669"/>
    <property type="project" value="TreeGrafter"/>
</dbReference>
<dbReference type="SUPFAM" id="SSF81653">
    <property type="entry name" value="Calcium ATPase, transduction domain A"/>
    <property type="match status" value="1"/>
</dbReference>
<dbReference type="PANTHER" id="PTHR48085:SF5">
    <property type="entry name" value="CADMIUM_ZINC-TRANSPORTING ATPASE HMA4-RELATED"/>
    <property type="match status" value="1"/>
</dbReference>
<keyword evidence="10" id="KW-0067">ATP-binding</keyword>
<dbReference type="Gene3D" id="1.20.120.520">
    <property type="entry name" value="nmb1532 protein domain like"/>
    <property type="match status" value="1"/>
</dbReference>
<keyword evidence="6 10" id="KW-1133">Transmembrane helix</keyword>
<dbReference type="NCBIfam" id="TIGR01494">
    <property type="entry name" value="ATPase_P-type"/>
    <property type="match status" value="2"/>
</dbReference>
<sequence>MRSTRLLVNLALLAVSALTLAAGLWVRYLGAEALARQLWLMGVIPNGLALAVTIVRSLMRRQAGVDVLAVMSISFALLSGEVLVAAVIALMLASGRALEDFAQARAQREMTALLSHAPKQANRFDGGQWHPVSLDEVRAGDRLLVRHGEVVPVDGTLSEPADLDESTLTGEPLTRHRLAADAICSGVLNAGAAFEMIASASADKSTFAGVVRLVSAAQAERSPSVRLADRYAFAFVGFAVLLAGASWILTGDSARCLAVLVVATPCPLILAVPVAIVSGLSRCAKRGVLVKGGGALERLALADTLFFDKTGTLTSGYARLVDIECAPQYASDVVLSLAGSLAQASNHVTAEAVAKAARERDVTLRLPSAIVESPGAGVHGRVDGHMVSIGTLPYVLGSSDAPFWIEGFVKRVNYAGASAVFVGVDGKLVGALQLIDRVRLEAPRALRLLRREGIARQAMLTGDRADVAESVGAMLGVTEVYAALSPAAKLAAIQGARAGGKVIMVGDGINDAPALAAAHIGVAMGARGAAASSEAADIVLLVDRLDRLVDAVRIAHRTRRVALQSVMIGMSLSMVAMVVAALGYLPPLAGAMLQEVVDVLAIANALRALRPAAGEATRSLASADVERLKAEHAELEPIMSRIRVVADTLPHMTGGTAKAELRALNQSLADVLVPHERRDDTQLYPDVARLLGGDDPLAAMSGMHREIFRVTNLLGKIVADVSADGPDAVVTQELQRLLYGLDAILRLHCAQEDELFHVLGGEA</sequence>
<dbReference type="Pfam" id="PF00702">
    <property type="entry name" value="Hydrolase"/>
    <property type="match status" value="1"/>
</dbReference>
<feature type="transmembrane region" description="Helical" evidence="10">
    <location>
        <begin position="67"/>
        <end position="93"/>
    </location>
</feature>
<keyword evidence="4 10" id="KW-0479">Metal-binding</keyword>
<dbReference type="Pfam" id="PF01814">
    <property type="entry name" value="Hemerythrin"/>
    <property type="match status" value="1"/>
</dbReference>
<dbReference type="Pfam" id="PF00122">
    <property type="entry name" value="E1-E2_ATPase"/>
    <property type="match status" value="1"/>
</dbReference>
<dbReference type="InterPro" id="IPR044492">
    <property type="entry name" value="P_typ_ATPase_HD_dom"/>
</dbReference>
<dbReference type="GO" id="GO:0016463">
    <property type="term" value="F:P-type zinc transporter activity"/>
    <property type="evidence" value="ECO:0007669"/>
    <property type="project" value="UniProtKB-EC"/>
</dbReference>
<dbReference type="GO" id="GO:0005886">
    <property type="term" value="C:plasma membrane"/>
    <property type="evidence" value="ECO:0007669"/>
    <property type="project" value="UniProtKB-SubCell"/>
</dbReference>
<dbReference type="InterPro" id="IPR051014">
    <property type="entry name" value="Cation_Transport_ATPase_IB"/>
</dbReference>
<feature type="domain" description="Hemerythrin-like" evidence="12">
    <location>
        <begin position="625"/>
        <end position="756"/>
    </location>
</feature>
<dbReference type="SFLD" id="SFLDS00003">
    <property type="entry name" value="Haloacid_Dehalogenase"/>
    <property type="match status" value="1"/>
</dbReference>
<dbReference type="PANTHER" id="PTHR48085">
    <property type="entry name" value="CADMIUM/ZINC-TRANSPORTING ATPASE HMA2-RELATED"/>
    <property type="match status" value="1"/>
</dbReference>
<dbReference type="InterPro" id="IPR036412">
    <property type="entry name" value="HAD-like_sf"/>
</dbReference>
<dbReference type="InterPro" id="IPR023299">
    <property type="entry name" value="ATPase_P-typ_cyto_dom_N"/>
</dbReference>
<evidence type="ECO:0000313" key="13">
    <source>
        <dbReference type="EMBL" id="MDB0570520.1"/>
    </source>
</evidence>
<evidence type="ECO:0000256" key="5">
    <source>
        <dbReference type="ARBA" id="ARBA00022967"/>
    </source>
</evidence>
<dbReference type="NCBIfam" id="TIGR01525">
    <property type="entry name" value="ATPase-IB_hvy"/>
    <property type="match status" value="1"/>
</dbReference>
<comment type="similarity">
    <text evidence="2 10">Belongs to the cation transport ATPase (P-type) (TC 3.A.3) family. Type IB subfamily.</text>
</comment>
<dbReference type="Proteomes" id="UP001144050">
    <property type="component" value="Unassembled WGS sequence"/>
</dbReference>
<keyword evidence="5" id="KW-1278">Translocase</keyword>
<dbReference type="PRINTS" id="PR00119">
    <property type="entry name" value="CATATPASE"/>
</dbReference>
<dbReference type="InterPro" id="IPR023298">
    <property type="entry name" value="ATPase_P-typ_TM_dom_sf"/>
</dbReference>
<dbReference type="InterPro" id="IPR023214">
    <property type="entry name" value="HAD_sf"/>
</dbReference>
<comment type="subcellular location">
    <subcellularLocation>
        <location evidence="10">Cell membrane</location>
    </subcellularLocation>
    <subcellularLocation>
        <location evidence="1">Membrane</location>
    </subcellularLocation>
</comment>
<keyword evidence="10" id="KW-1003">Cell membrane</keyword>
<feature type="transmembrane region" description="Helical" evidence="10">
    <location>
        <begin position="38"/>
        <end position="55"/>
    </location>
</feature>
<dbReference type="RefSeq" id="WP_064298132.1">
    <property type="nucleotide sequence ID" value="NZ_JAIVFC010000002.1"/>
</dbReference>
<dbReference type="EMBL" id="JAIVFG010000008">
    <property type="protein sequence ID" value="MDB0570520.1"/>
    <property type="molecule type" value="Genomic_DNA"/>
</dbReference>
<evidence type="ECO:0000259" key="12">
    <source>
        <dbReference type="Pfam" id="PF01814"/>
    </source>
</evidence>
<keyword evidence="3 10" id="KW-0812">Transmembrane</keyword>
<comment type="catalytic activity">
    <reaction evidence="9">
        <text>Zn(2+)(in) + ATP + H2O = Zn(2+)(out) + ADP + phosphate + H(+)</text>
        <dbReference type="Rhea" id="RHEA:20621"/>
        <dbReference type="ChEBI" id="CHEBI:15377"/>
        <dbReference type="ChEBI" id="CHEBI:15378"/>
        <dbReference type="ChEBI" id="CHEBI:29105"/>
        <dbReference type="ChEBI" id="CHEBI:30616"/>
        <dbReference type="ChEBI" id="CHEBI:43474"/>
        <dbReference type="ChEBI" id="CHEBI:456216"/>
        <dbReference type="EC" id="7.2.2.12"/>
    </reaction>
</comment>
<dbReference type="SUPFAM" id="SSF81665">
    <property type="entry name" value="Calcium ATPase, transmembrane domain M"/>
    <property type="match status" value="1"/>
</dbReference>
<evidence type="ECO:0000256" key="1">
    <source>
        <dbReference type="ARBA" id="ARBA00004370"/>
    </source>
</evidence>
<name>A0AAW5ZJN7_RALSL</name>
<dbReference type="AlphaFoldDB" id="A0AAW5ZJN7"/>
<evidence type="ECO:0000256" key="6">
    <source>
        <dbReference type="ARBA" id="ARBA00022989"/>
    </source>
</evidence>
<comment type="caution">
    <text evidence="13">The sequence shown here is derived from an EMBL/GenBank/DDBJ whole genome shotgun (WGS) entry which is preliminary data.</text>
</comment>
<feature type="transmembrane region" description="Helical" evidence="10">
    <location>
        <begin position="231"/>
        <end position="251"/>
    </location>
</feature>
<dbReference type="SFLD" id="SFLDG00002">
    <property type="entry name" value="C1.7:_P-type_atpase_like"/>
    <property type="match status" value="1"/>
</dbReference>
<feature type="transmembrane region" description="Helical" evidence="10">
    <location>
        <begin position="257"/>
        <end position="277"/>
    </location>
</feature>
<feature type="domain" description="P-type ATPase A" evidence="11">
    <location>
        <begin position="116"/>
        <end position="214"/>
    </location>
</feature>
<gene>
    <name evidence="13" type="ORF">LBW59_06975</name>
</gene>
<dbReference type="GO" id="GO:0046872">
    <property type="term" value="F:metal ion binding"/>
    <property type="evidence" value="ECO:0007669"/>
    <property type="project" value="UniProtKB-KW"/>
</dbReference>
<dbReference type="InterPro" id="IPR027256">
    <property type="entry name" value="P-typ_ATPase_IB"/>
</dbReference>
<dbReference type="Gene3D" id="3.40.1110.10">
    <property type="entry name" value="Calcium-transporting ATPase, cytoplasmic domain N"/>
    <property type="match status" value="1"/>
</dbReference>
<dbReference type="InterPro" id="IPR001757">
    <property type="entry name" value="P_typ_ATPase"/>
</dbReference>
<dbReference type="InterPro" id="IPR018303">
    <property type="entry name" value="ATPase_P-typ_P_site"/>
</dbReference>
<dbReference type="PROSITE" id="PS00154">
    <property type="entry name" value="ATPASE_E1_E2"/>
    <property type="match status" value="1"/>
</dbReference>
<dbReference type="Gene3D" id="3.40.50.1000">
    <property type="entry name" value="HAD superfamily/HAD-like"/>
    <property type="match status" value="1"/>
</dbReference>
<keyword evidence="7 10" id="KW-0472">Membrane</keyword>
<evidence type="ECO:0000256" key="8">
    <source>
        <dbReference type="ARBA" id="ARBA00039097"/>
    </source>
</evidence>
<dbReference type="InterPro" id="IPR059000">
    <property type="entry name" value="ATPase_P-type_domA"/>
</dbReference>
<dbReference type="GO" id="GO:0005524">
    <property type="term" value="F:ATP binding"/>
    <property type="evidence" value="ECO:0007669"/>
    <property type="project" value="UniProtKB-UniRule"/>
</dbReference>
<evidence type="ECO:0000256" key="2">
    <source>
        <dbReference type="ARBA" id="ARBA00006024"/>
    </source>
</evidence>
<evidence type="ECO:0000256" key="10">
    <source>
        <dbReference type="RuleBase" id="RU362081"/>
    </source>
</evidence>
<feature type="transmembrane region" description="Helical" evidence="10">
    <location>
        <begin position="6"/>
        <end position="26"/>
    </location>
</feature>
<dbReference type="Gene3D" id="2.70.150.10">
    <property type="entry name" value="Calcium-transporting ATPase, cytoplasmic transduction domain A"/>
    <property type="match status" value="1"/>
</dbReference>
<reference evidence="13" key="1">
    <citation type="submission" date="2021-09" db="EMBL/GenBank/DDBJ databases">
        <title>Genomic analysis of Ralstonia spp.</title>
        <authorList>
            <person name="Aburjaile F."/>
            <person name="Ariute J.C."/>
            <person name="Pais A.K.L."/>
            <person name="Albuquerque G.M.R."/>
            <person name="Silva A.M.F."/>
            <person name="Brenig B."/>
            <person name="Azevedo V."/>
            <person name="Matiuzzi M."/>
            <person name="Ramos R."/>
            <person name="Goes-Neto A."/>
            <person name="Soares S."/>
            <person name="Iseppon A.M.B."/>
            <person name="Souza E."/>
            <person name="Gama M."/>
        </authorList>
    </citation>
    <scope>NUCLEOTIDE SEQUENCE</scope>
    <source>
        <strain evidence="13">CCRMRs91</strain>
    </source>
</reference>
<dbReference type="InterPro" id="IPR008250">
    <property type="entry name" value="ATPase_P-typ_transduc_dom_A_sf"/>
</dbReference>
<dbReference type="InterPro" id="IPR012312">
    <property type="entry name" value="Hemerythrin-like"/>
</dbReference>
<organism evidence="13 14">
    <name type="scientific">Ralstonia solanacearum</name>
    <name type="common">Pseudomonas solanacearum</name>
    <dbReference type="NCBI Taxonomy" id="305"/>
    <lineage>
        <taxon>Bacteria</taxon>
        <taxon>Pseudomonadati</taxon>
        <taxon>Pseudomonadota</taxon>
        <taxon>Betaproteobacteria</taxon>
        <taxon>Burkholderiales</taxon>
        <taxon>Burkholderiaceae</taxon>
        <taxon>Ralstonia</taxon>
        <taxon>Ralstonia solanacearum species complex</taxon>
    </lineage>
</organism>
<dbReference type="EC" id="7.2.2.12" evidence="8"/>
<evidence type="ECO:0000256" key="9">
    <source>
        <dbReference type="ARBA" id="ARBA00047308"/>
    </source>
</evidence>
<protein>
    <recommendedName>
        <fullName evidence="8">P-type Zn(2+) transporter</fullName>
        <ecNumber evidence="8">7.2.2.12</ecNumber>
    </recommendedName>
</protein>
<dbReference type="GO" id="GO:0016887">
    <property type="term" value="F:ATP hydrolysis activity"/>
    <property type="evidence" value="ECO:0007669"/>
    <property type="project" value="InterPro"/>
</dbReference>
<dbReference type="SFLD" id="SFLDF00027">
    <property type="entry name" value="p-type_atpase"/>
    <property type="match status" value="1"/>
</dbReference>
<accession>A0AAW5ZJN7</accession>
<evidence type="ECO:0000256" key="4">
    <source>
        <dbReference type="ARBA" id="ARBA00022723"/>
    </source>
</evidence>
<evidence type="ECO:0000256" key="7">
    <source>
        <dbReference type="ARBA" id="ARBA00023136"/>
    </source>
</evidence>
<keyword evidence="10" id="KW-0547">Nucleotide-binding</keyword>